<dbReference type="SMART" id="SM00184">
    <property type="entry name" value="RING"/>
    <property type="match status" value="1"/>
</dbReference>
<accession>A0AAW1HJD7</accession>
<evidence type="ECO:0000313" key="13">
    <source>
        <dbReference type="Proteomes" id="UP001443914"/>
    </source>
</evidence>
<evidence type="ECO:0000256" key="5">
    <source>
        <dbReference type="ARBA" id="ARBA00022771"/>
    </source>
</evidence>
<keyword evidence="5 8" id="KW-0863">Zinc-finger</keyword>
<feature type="compositionally biased region" description="Gly residues" evidence="9">
    <location>
        <begin position="238"/>
        <end position="251"/>
    </location>
</feature>
<dbReference type="Gene3D" id="3.30.40.10">
    <property type="entry name" value="Zinc/RING finger domain, C3HC4 (zinc finger)"/>
    <property type="match status" value="1"/>
</dbReference>
<dbReference type="EMBL" id="JBDFQZ010000011">
    <property type="protein sequence ID" value="KAK9676447.1"/>
    <property type="molecule type" value="Genomic_DNA"/>
</dbReference>
<name>A0AAW1HJD7_SAPOF</name>
<dbReference type="EMBL" id="JBDFQZ010000011">
    <property type="protein sequence ID" value="KAK9676448.1"/>
    <property type="molecule type" value="Genomic_DNA"/>
</dbReference>
<dbReference type="InterPro" id="IPR001841">
    <property type="entry name" value="Znf_RING"/>
</dbReference>
<dbReference type="CDD" id="cd16667">
    <property type="entry name" value="RING-H2_RNF126-like"/>
    <property type="match status" value="1"/>
</dbReference>
<dbReference type="SUPFAM" id="SSF57850">
    <property type="entry name" value="RING/U-box"/>
    <property type="match status" value="1"/>
</dbReference>
<sequence>MSTAAVASTPLSYFCHQCNRTISLSPSPEPSCPLCLGGFLEELPHNPNPNPNLSFFPDPFSLFSPPPSSIVFSTASPTALDLPFLSPFGGDLFASFQTHFNNLRSAGANVQFSVVSGDPSATLPHNLGDYFMGPGLEQLIQQLAENDPNRYGTPPASKSAVDSLPTVSISDEIVNSESKACAVCMTDFEVGAEAKQMPCKHLFHNDCIMPWLQLHNSCPVCRFELPTDDTDYESRKAGGSGGNGNSGGGGRSGERVVRISLPWPFSSSGGSGGGGGNNGSQGR</sequence>
<keyword evidence="4" id="KW-0479">Metal-binding</keyword>
<dbReference type="Pfam" id="PF14369">
    <property type="entry name" value="Zn_ribbon_19"/>
    <property type="match status" value="1"/>
</dbReference>
<dbReference type="GO" id="GO:0005737">
    <property type="term" value="C:cytoplasm"/>
    <property type="evidence" value="ECO:0007669"/>
    <property type="project" value="TreeGrafter"/>
</dbReference>
<dbReference type="Proteomes" id="UP001443914">
    <property type="component" value="Unassembled WGS sequence"/>
</dbReference>
<dbReference type="FunFam" id="3.30.40.10:FF:000022">
    <property type="entry name" value="E3 ubiquitin-protein ligase RING1-like"/>
    <property type="match status" value="1"/>
</dbReference>
<gene>
    <name evidence="11" type="ORF">RND81_11G077800</name>
    <name evidence="12" type="ORF">RND81_11G077900</name>
</gene>
<evidence type="ECO:0000313" key="11">
    <source>
        <dbReference type="EMBL" id="KAK9676447.1"/>
    </source>
</evidence>
<dbReference type="AlphaFoldDB" id="A0AAW1HJD7"/>
<feature type="domain" description="RING-type" evidence="10">
    <location>
        <begin position="181"/>
        <end position="222"/>
    </location>
</feature>
<dbReference type="PANTHER" id="PTHR15710">
    <property type="entry name" value="E3 UBIQUITIN-PROTEIN LIGASE PRAJA"/>
    <property type="match status" value="1"/>
</dbReference>
<keyword evidence="7" id="KW-0862">Zinc</keyword>
<keyword evidence="13" id="KW-1185">Reference proteome</keyword>
<reference evidence="11 13" key="1">
    <citation type="submission" date="2024-03" db="EMBL/GenBank/DDBJ databases">
        <title>WGS assembly of Saponaria officinalis var. Norfolk2.</title>
        <authorList>
            <person name="Jenkins J."/>
            <person name="Shu S."/>
            <person name="Grimwood J."/>
            <person name="Barry K."/>
            <person name="Goodstein D."/>
            <person name="Schmutz J."/>
            <person name="Leebens-Mack J."/>
            <person name="Osbourn A."/>
        </authorList>
    </citation>
    <scope>NUCLEOTIDE SEQUENCE [LARGE SCALE GENOMIC DNA]</scope>
    <source>
        <strain evidence="13">cv. Norfolk2</strain>
        <strain evidence="11">JIC</strain>
        <tissue evidence="11">Leaf</tissue>
    </source>
</reference>
<evidence type="ECO:0000256" key="3">
    <source>
        <dbReference type="ARBA" id="ARBA00022679"/>
    </source>
</evidence>
<dbReference type="EC" id="2.3.2.27" evidence="2"/>
<feature type="region of interest" description="Disordered" evidence="9">
    <location>
        <begin position="232"/>
        <end position="283"/>
    </location>
</feature>
<evidence type="ECO:0000256" key="1">
    <source>
        <dbReference type="ARBA" id="ARBA00000900"/>
    </source>
</evidence>
<evidence type="ECO:0000256" key="7">
    <source>
        <dbReference type="ARBA" id="ARBA00022833"/>
    </source>
</evidence>
<feature type="compositionally biased region" description="Gly residues" evidence="9">
    <location>
        <begin position="269"/>
        <end position="283"/>
    </location>
</feature>
<evidence type="ECO:0000313" key="12">
    <source>
        <dbReference type="EMBL" id="KAK9676448.1"/>
    </source>
</evidence>
<evidence type="ECO:0000256" key="6">
    <source>
        <dbReference type="ARBA" id="ARBA00022786"/>
    </source>
</evidence>
<dbReference type="GO" id="GO:0016567">
    <property type="term" value="P:protein ubiquitination"/>
    <property type="evidence" value="ECO:0007669"/>
    <property type="project" value="TreeGrafter"/>
</dbReference>
<evidence type="ECO:0000256" key="4">
    <source>
        <dbReference type="ARBA" id="ARBA00022723"/>
    </source>
</evidence>
<dbReference type="GO" id="GO:0061630">
    <property type="term" value="F:ubiquitin protein ligase activity"/>
    <property type="evidence" value="ECO:0007669"/>
    <property type="project" value="UniProtKB-EC"/>
</dbReference>
<comment type="catalytic activity">
    <reaction evidence="1">
        <text>S-ubiquitinyl-[E2 ubiquitin-conjugating enzyme]-L-cysteine + [acceptor protein]-L-lysine = [E2 ubiquitin-conjugating enzyme]-L-cysteine + N(6)-ubiquitinyl-[acceptor protein]-L-lysine.</text>
        <dbReference type="EC" id="2.3.2.27"/>
    </reaction>
</comment>
<keyword evidence="6" id="KW-0833">Ubl conjugation pathway</keyword>
<organism evidence="11 13">
    <name type="scientific">Saponaria officinalis</name>
    <name type="common">Common soapwort</name>
    <name type="synonym">Lychnis saponaria</name>
    <dbReference type="NCBI Taxonomy" id="3572"/>
    <lineage>
        <taxon>Eukaryota</taxon>
        <taxon>Viridiplantae</taxon>
        <taxon>Streptophyta</taxon>
        <taxon>Embryophyta</taxon>
        <taxon>Tracheophyta</taxon>
        <taxon>Spermatophyta</taxon>
        <taxon>Magnoliopsida</taxon>
        <taxon>eudicotyledons</taxon>
        <taxon>Gunneridae</taxon>
        <taxon>Pentapetalae</taxon>
        <taxon>Caryophyllales</taxon>
        <taxon>Caryophyllaceae</taxon>
        <taxon>Caryophylleae</taxon>
        <taxon>Saponaria</taxon>
    </lineage>
</organism>
<evidence type="ECO:0000259" key="10">
    <source>
        <dbReference type="PROSITE" id="PS50089"/>
    </source>
</evidence>
<protein>
    <recommendedName>
        <fullName evidence="2">RING-type E3 ubiquitin transferase</fullName>
        <ecNumber evidence="2">2.3.2.27</ecNumber>
    </recommendedName>
</protein>
<evidence type="ECO:0000256" key="2">
    <source>
        <dbReference type="ARBA" id="ARBA00012483"/>
    </source>
</evidence>
<dbReference type="PROSITE" id="PS50089">
    <property type="entry name" value="ZF_RING_2"/>
    <property type="match status" value="1"/>
</dbReference>
<dbReference type="Pfam" id="PF13639">
    <property type="entry name" value="zf-RING_2"/>
    <property type="match status" value="1"/>
</dbReference>
<dbReference type="InterPro" id="IPR013083">
    <property type="entry name" value="Znf_RING/FYVE/PHD"/>
</dbReference>
<comment type="caution">
    <text evidence="11">The sequence shown here is derived from an EMBL/GenBank/DDBJ whole genome shotgun (WGS) entry which is preliminary data.</text>
</comment>
<keyword evidence="3" id="KW-0808">Transferase</keyword>
<evidence type="ECO:0000256" key="8">
    <source>
        <dbReference type="PROSITE-ProRule" id="PRU00175"/>
    </source>
</evidence>
<dbReference type="GO" id="GO:0008270">
    <property type="term" value="F:zinc ion binding"/>
    <property type="evidence" value="ECO:0007669"/>
    <property type="project" value="UniProtKB-KW"/>
</dbReference>
<proteinExistence type="predicted"/>
<dbReference type="InterPro" id="IPR039525">
    <property type="entry name" value="RNF126-like_zinc-ribbon"/>
</dbReference>
<evidence type="ECO:0000256" key="9">
    <source>
        <dbReference type="SAM" id="MobiDB-lite"/>
    </source>
</evidence>
<dbReference type="PANTHER" id="PTHR15710:SF208">
    <property type="entry name" value="E3 UBIQUITIN-PROTEIN LIGASE RING1-LIKE"/>
    <property type="match status" value="1"/>
</dbReference>